<dbReference type="EMBL" id="JBHSWD010000001">
    <property type="protein sequence ID" value="MFC6592222.1"/>
    <property type="molecule type" value="Genomic_DNA"/>
</dbReference>
<comment type="caution">
    <text evidence="1">The sequence shown here is derived from an EMBL/GenBank/DDBJ whole genome shotgun (WGS) entry which is preliminary data.</text>
</comment>
<protein>
    <submittedName>
        <fullName evidence="1">Uncharacterized protein</fullName>
    </submittedName>
</protein>
<name>A0ABW1YD18_9DEIO</name>
<proteinExistence type="predicted"/>
<accession>A0ABW1YD18</accession>
<dbReference type="Proteomes" id="UP001596297">
    <property type="component" value="Unassembled WGS sequence"/>
</dbReference>
<organism evidence="1 2">
    <name type="scientific">Deinococcus lacus</name>
    <dbReference type="NCBI Taxonomy" id="392561"/>
    <lineage>
        <taxon>Bacteria</taxon>
        <taxon>Thermotogati</taxon>
        <taxon>Deinococcota</taxon>
        <taxon>Deinococci</taxon>
        <taxon>Deinococcales</taxon>
        <taxon>Deinococcaceae</taxon>
        <taxon>Deinococcus</taxon>
    </lineage>
</organism>
<keyword evidence="2" id="KW-1185">Reference proteome</keyword>
<sequence length="97" mass="10836">MTVPAESDVIYETHSILSYASEAFDYSFTTQSGQSTERGTRRQGWSLVRHVVLQPSAAPGQYQVTMNSVLKEDENMPIYLHEKTDYFTSQGIGKGAL</sequence>
<evidence type="ECO:0000313" key="2">
    <source>
        <dbReference type="Proteomes" id="UP001596297"/>
    </source>
</evidence>
<evidence type="ECO:0000313" key="1">
    <source>
        <dbReference type="EMBL" id="MFC6592222.1"/>
    </source>
</evidence>
<dbReference type="RefSeq" id="WP_380083230.1">
    <property type="nucleotide sequence ID" value="NZ_JBHSWD010000001.1"/>
</dbReference>
<gene>
    <name evidence="1" type="ORF">ACFP81_09585</name>
</gene>
<reference evidence="2" key="1">
    <citation type="journal article" date="2019" name="Int. J. Syst. Evol. Microbiol.">
        <title>The Global Catalogue of Microorganisms (GCM) 10K type strain sequencing project: providing services to taxonomists for standard genome sequencing and annotation.</title>
        <authorList>
            <consortium name="The Broad Institute Genomics Platform"/>
            <consortium name="The Broad Institute Genome Sequencing Center for Infectious Disease"/>
            <person name="Wu L."/>
            <person name="Ma J."/>
        </authorList>
    </citation>
    <scope>NUCLEOTIDE SEQUENCE [LARGE SCALE GENOMIC DNA]</scope>
    <source>
        <strain evidence="2">CGMCC 1.15772</strain>
    </source>
</reference>